<dbReference type="PANTHER" id="PTHR24271:SF52">
    <property type="entry name" value="GRANZYME K"/>
    <property type="match status" value="1"/>
</dbReference>
<proteinExistence type="predicted"/>
<accession>H2ZSN4</accession>
<dbReference type="EMBL" id="AFYH01264854">
    <property type="status" value="NOT_ANNOTATED_CDS"/>
    <property type="molecule type" value="Genomic_DNA"/>
</dbReference>
<dbReference type="OMA" id="YPCYDPA"/>
<evidence type="ECO:0000313" key="3">
    <source>
        <dbReference type="Ensembl" id="ENSLACP00000000405.1"/>
    </source>
</evidence>
<feature type="domain" description="Peptidase S1" evidence="2">
    <location>
        <begin position="27"/>
        <end position="210"/>
    </location>
</feature>
<dbReference type="Pfam" id="PF00089">
    <property type="entry name" value="Trypsin"/>
    <property type="match status" value="1"/>
</dbReference>
<dbReference type="GO" id="GO:0004252">
    <property type="term" value="F:serine-type endopeptidase activity"/>
    <property type="evidence" value="ECO:0007669"/>
    <property type="project" value="InterPro"/>
</dbReference>
<dbReference type="Proteomes" id="UP000008672">
    <property type="component" value="Unassembled WGS sequence"/>
</dbReference>
<dbReference type="InterPro" id="IPR043504">
    <property type="entry name" value="Peptidase_S1_PA_chymotrypsin"/>
</dbReference>
<evidence type="ECO:0000313" key="4">
    <source>
        <dbReference type="Proteomes" id="UP000008672"/>
    </source>
</evidence>
<dbReference type="PRINTS" id="PR00722">
    <property type="entry name" value="CHYMOTRYPSIN"/>
</dbReference>
<dbReference type="EMBL" id="AFYH01264855">
    <property type="status" value="NOT_ANNOTATED_CDS"/>
    <property type="molecule type" value="Genomic_DNA"/>
</dbReference>
<dbReference type="InterPro" id="IPR001314">
    <property type="entry name" value="Peptidase_S1A"/>
</dbReference>
<reference evidence="3" key="2">
    <citation type="submission" date="2025-08" db="UniProtKB">
        <authorList>
            <consortium name="Ensembl"/>
        </authorList>
    </citation>
    <scope>IDENTIFICATION</scope>
</reference>
<dbReference type="SUPFAM" id="SSF50494">
    <property type="entry name" value="Trypsin-like serine proteases"/>
    <property type="match status" value="1"/>
</dbReference>
<dbReference type="HOGENOM" id="CLU_006842_1_0_1"/>
<name>H2ZSN4_LATCH</name>
<dbReference type="CDD" id="cd00190">
    <property type="entry name" value="Tryp_SPc"/>
    <property type="match status" value="1"/>
</dbReference>
<dbReference type="GO" id="GO:0006508">
    <property type="term" value="P:proteolysis"/>
    <property type="evidence" value="ECO:0007669"/>
    <property type="project" value="InterPro"/>
</dbReference>
<dbReference type="InParanoid" id="H2ZSN4"/>
<evidence type="ECO:0000259" key="2">
    <source>
        <dbReference type="PROSITE" id="PS50240"/>
    </source>
</evidence>
<dbReference type="InterPro" id="IPR018114">
    <property type="entry name" value="TRYPSIN_HIS"/>
</dbReference>
<dbReference type="eggNOG" id="KOG3627">
    <property type="taxonomic scope" value="Eukaryota"/>
</dbReference>
<reference evidence="4" key="1">
    <citation type="submission" date="2011-08" db="EMBL/GenBank/DDBJ databases">
        <title>The draft genome of Latimeria chalumnae.</title>
        <authorList>
            <person name="Di Palma F."/>
            <person name="Alfoldi J."/>
            <person name="Johnson J."/>
            <person name="Berlin A."/>
            <person name="Gnerre S."/>
            <person name="Jaffe D."/>
            <person name="MacCallum I."/>
            <person name="Young S."/>
            <person name="Walker B.J."/>
            <person name="Lander E."/>
            <person name="Lindblad-Toh K."/>
        </authorList>
    </citation>
    <scope>NUCLEOTIDE SEQUENCE [LARGE SCALE GENOMIC DNA]</scope>
    <source>
        <strain evidence="4">Wild caught</strain>
    </source>
</reference>
<dbReference type="FunFam" id="2.40.10.10:FF:000005">
    <property type="entry name" value="Serine protease 37"/>
    <property type="match status" value="1"/>
</dbReference>
<dbReference type="Ensembl" id="ENSLACT00000000407.1">
    <property type="protein sequence ID" value="ENSLACP00000000405.1"/>
    <property type="gene ID" value="ENSLACG00000000364.1"/>
</dbReference>
<sequence>YQNTKQENSSSLSLFYHFVHLDESVEIIGGHEVTPHSRPYMALIQHVRNKKSICGGTLIKLNWVLTAAHCIQSRNLFHVILGAHSISEKEKEKQIFKVKNIFPHPCFDNDTHENDIMLLQLDHPARPSKSVKDLKLPKSWHDVSNETKCRVAGWGITKNHNRKPSDKLQEVNVTIIDRKTCNSENFYNFNPVITMNMLCAGDKNGGRDAC</sequence>
<reference evidence="3" key="3">
    <citation type="submission" date="2025-09" db="UniProtKB">
        <authorList>
            <consortium name="Ensembl"/>
        </authorList>
    </citation>
    <scope>IDENTIFICATION</scope>
</reference>
<dbReference type="PANTHER" id="PTHR24271">
    <property type="entry name" value="KALLIKREIN-RELATED"/>
    <property type="match status" value="1"/>
</dbReference>
<dbReference type="SMART" id="SM00020">
    <property type="entry name" value="Tryp_SPc"/>
    <property type="match status" value="1"/>
</dbReference>
<dbReference type="GeneTree" id="ENSGT00940000159928"/>
<dbReference type="Gene3D" id="2.40.10.10">
    <property type="entry name" value="Trypsin-like serine proteases"/>
    <property type="match status" value="2"/>
</dbReference>
<dbReference type="PROSITE" id="PS50240">
    <property type="entry name" value="TRYPSIN_DOM"/>
    <property type="match status" value="1"/>
</dbReference>
<organism evidence="3 4">
    <name type="scientific">Latimeria chalumnae</name>
    <name type="common">Coelacanth</name>
    <dbReference type="NCBI Taxonomy" id="7897"/>
    <lineage>
        <taxon>Eukaryota</taxon>
        <taxon>Metazoa</taxon>
        <taxon>Chordata</taxon>
        <taxon>Craniata</taxon>
        <taxon>Vertebrata</taxon>
        <taxon>Euteleostomi</taxon>
        <taxon>Coelacanthiformes</taxon>
        <taxon>Coelacanthidae</taxon>
        <taxon>Latimeria</taxon>
    </lineage>
</organism>
<dbReference type="AlphaFoldDB" id="H2ZSN4"/>
<evidence type="ECO:0000256" key="1">
    <source>
        <dbReference type="ARBA" id="ARBA00023157"/>
    </source>
</evidence>
<protein>
    <recommendedName>
        <fullName evidence="2">Peptidase S1 domain-containing protein</fullName>
    </recommendedName>
</protein>
<dbReference type="InterPro" id="IPR009003">
    <property type="entry name" value="Peptidase_S1_PA"/>
</dbReference>
<dbReference type="InterPro" id="IPR001254">
    <property type="entry name" value="Trypsin_dom"/>
</dbReference>
<keyword evidence="1" id="KW-1015">Disulfide bond</keyword>
<keyword evidence="4" id="KW-1185">Reference proteome</keyword>
<dbReference type="PROSITE" id="PS00134">
    <property type="entry name" value="TRYPSIN_HIS"/>
    <property type="match status" value="1"/>
</dbReference>
<dbReference type="STRING" id="7897.ENSLACP00000000405"/>